<feature type="chain" id="PRO_5044813809" description="NUC153 domain-containing protein" evidence="6">
    <location>
        <begin position="18"/>
        <end position="398"/>
    </location>
</feature>
<dbReference type="Pfam" id="PF25121">
    <property type="entry name" value="RRM_ESF1"/>
    <property type="match status" value="1"/>
</dbReference>
<feature type="signal peptide" evidence="6">
    <location>
        <begin position="1"/>
        <end position="17"/>
    </location>
</feature>
<feature type="region of interest" description="Disordered" evidence="5">
    <location>
        <begin position="217"/>
        <end position="311"/>
    </location>
</feature>
<evidence type="ECO:0000259" key="7">
    <source>
        <dbReference type="Pfam" id="PF08159"/>
    </source>
</evidence>
<name>A0ABD6EMD6_9BILA</name>
<comment type="similarity">
    <text evidence="2">Belongs to the ESF1 family.</text>
</comment>
<dbReference type="InterPro" id="IPR056750">
    <property type="entry name" value="RRM_ESF1"/>
</dbReference>
<keyword evidence="6" id="KW-0732">Signal</keyword>
<dbReference type="InterPro" id="IPR012580">
    <property type="entry name" value="NUC153"/>
</dbReference>
<evidence type="ECO:0000256" key="3">
    <source>
        <dbReference type="ARBA" id="ARBA00023054"/>
    </source>
</evidence>
<feature type="domain" description="ESF1 RRM" evidence="8">
    <location>
        <begin position="14"/>
        <end position="115"/>
    </location>
</feature>
<dbReference type="Proteomes" id="UP001608902">
    <property type="component" value="Unassembled WGS sequence"/>
</dbReference>
<evidence type="ECO:0000259" key="8">
    <source>
        <dbReference type="Pfam" id="PF25121"/>
    </source>
</evidence>
<keyword evidence="4" id="KW-0539">Nucleus</keyword>
<dbReference type="EMBL" id="JBGFUD010006634">
    <property type="protein sequence ID" value="MFH4981119.1"/>
    <property type="molecule type" value="Genomic_DNA"/>
</dbReference>
<accession>A0ABD6EMD6</accession>
<reference evidence="9 10" key="1">
    <citation type="submission" date="2024-08" db="EMBL/GenBank/DDBJ databases">
        <title>Gnathostoma spinigerum genome.</title>
        <authorList>
            <person name="Gonzalez-Bertolin B."/>
            <person name="Monzon S."/>
            <person name="Zaballos A."/>
            <person name="Jimenez P."/>
            <person name="Dekumyoy P."/>
            <person name="Varona S."/>
            <person name="Cuesta I."/>
            <person name="Sumanam S."/>
            <person name="Adisakwattana P."/>
            <person name="Gasser R.B."/>
            <person name="Hernandez-Gonzalez A."/>
            <person name="Young N.D."/>
            <person name="Perteguer M.J."/>
        </authorList>
    </citation>
    <scope>NUCLEOTIDE SEQUENCE [LARGE SCALE GENOMIC DNA]</scope>
    <source>
        <strain evidence="9">AL3</strain>
        <tissue evidence="9">Liver</tissue>
    </source>
</reference>
<dbReference type="AlphaFoldDB" id="A0ABD6EMD6"/>
<evidence type="ECO:0000256" key="1">
    <source>
        <dbReference type="ARBA" id="ARBA00004604"/>
    </source>
</evidence>
<gene>
    <name evidence="9" type="ORF">AB6A40_007828</name>
</gene>
<comment type="subcellular location">
    <subcellularLocation>
        <location evidence="1">Nucleus</location>
        <location evidence="1">Nucleolus</location>
    </subcellularLocation>
</comment>
<dbReference type="Pfam" id="PF08159">
    <property type="entry name" value="NUC153"/>
    <property type="match status" value="1"/>
</dbReference>
<comment type="caution">
    <text evidence="9">The sequence shown here is derived from an EMBL/GenBank/DDBJ whole genome shotgun (WGS) entry which is preliminary data.</text>
</comment>
<dbReference type="GO" id="GO:0005730">
    <property type="term" value="C:nucleolus"/>
    <property type="evidence" value="ECO:0007669"/>
    <property type="project" value="UniProtKB-SubCell"/>
</dbReference>
<feature type="compositionally biased region" description="Polar residues" evidence="5">
    <location>
        <begin position="302"/>
        <end position="311"/>
    </location>
</feature>
<proteinExistence type="inferred from homology"/>
<evidence type="ECO:0000256" key="2">
    <source>
        <dbReference type="ARBA" id="ARBA00009087"/>
    </source>
</evidence>
<protein>
    <recommendedName>
        <fullName evidence="11">NUC153 domain-containing protein</fullName>
    </recommendedName>
</protein>
<evidence type="ECO:0000256" key="5">
    <source>
        <dbReference type="SAM" id="MobiDB-lite"/>
    </source>
</evidence>
<keyword evidence="3" id="KW-0175">Coiled coil</keyword>
<sequence length="398" mass="45565">MCFCYFLIFILSPEIKSVTVYLSDFGKKRLKEEELNGPSIQNSAVSDDGSVDRIFGEAVRAYQLERLKYYYAIVECDSMNTACAIYEECDGMEYENSSVRLDLRFVPDGMTFDECNLKERVTSDDLNADKYKPRNFESAALANSNVDLTWDETDPERQKACRESFNVNADMEDFESLIGPASSDEEEDNQARNKLKLLMGVADNEKEEDLKISWDSEVKEEECEEDREIGAMENVAERACKDKADDEMTAWQNYQERRKRRKKERKALAAERKRTKQQQNEVSKSGEDDKHRASIGGGSEATGKSSATAQTASDIINDERFSALYTDSAFAISQSSPHYKPTVLMNRQVTEKRKWKTECEGTENLGSLTEKLKRKARSRLDKVEQVGFSRREAFRNNK</sequence>
<dbReference type="PANTHER" id="PTHR12202:SF0">
    <property type="entry name" value="ESF1 HOMOLOG"/>
    <property type="match status" value="1"/>
</dbReference>
<feature type="compositionally biased region" description="Acidic residues" evidence="5">
    <location>
        <begin position="218"/>
        <end position="227"/>
    </location>
</feature>
<evidence type="ECO:0008006" key="11">
    <source>
        <dbReference type="Google" id="ProtNLM"/>
    </source>
</evidence>
<evidence type="ECO:0000313" key="10">
    <source>
        <dbReference type="Proteomes" id="UP001608902"/>
    </source>
</evidence>
<evidence type="ECO:0000256" key="6">
    <source>
        <dbReference type="SAM" id="SignalP"/>
    </source>
</evidence>
<evidence type="ECO:0000313" key="9">
    <source>
        <dbReference type="EMBL" id="MFH4981119.1"/>
    </source>
</evidence>
<evidence type="ECO:0000256" key="4">
    <source>
        <dbReference type="ARBA" id="ARBA00023242"/>
    </source>
</evidence>
<organism evidence="9 10">
    <name type="scientific">Gnathostoma spinigerum</name>
    <dbReference type="NCBI Taxonomy" id="75299"/>
    <lineage>
        <taxon>Eukaryota</taxon>
        <taxon>Metazoa</taxon>
        <taxon>Ecdysozoa</taxon>
        <taxon>Nematoda</taxon>
        <taxon>Chromadorea</taxon>
        <taxon>Rhabditida</taxon>
        <taxon>Spirurina</taxon>
        <taxon>Gnathostomatomorpha</taxon>
        <taxon>Gnathostomatoidea</taxon>
        <taxon>Gnathostomatidae</taxon>
        <taxon>Gnathostoma</taxon>
    </lineage>
</organism>
<dbReference type="PANTHER" id="PTHR12202">
    <property type="entry name" value="ESF1 HOMOLOG"/>
    <property type="match status" value="1"/>
</dbReference>
<keyword evidence="10" id="KW-1185">Reference proteome</keyword>
<feature type="domain" description="NUC153" evidence="7">
    <location>
        <begin position="318"/>
        <end position="342"/>
    </location>
</feature>
<dbReference type="InterPro" id="IPR039754">
    <property type="entry name" value="Esf1"/>
</dbReference>
<feature type="compositionally biased region" description="Basic and acidic residues" evidence="5">
    <location>
        <begin position="235"/>
        <end position="246"/>
    </location>
</feature>